<keyword evidence="6" id="KW-0460">Magnesium</keyword>
<comment type="function">
    <text evidence="11">Mediates influx of magnesium ions. Alternates between open and closed states. Activated by low cytoplasmic Mg(2+) levels. Inactive when cytoplasmic Mg(2+) levels are high.</text>
</comment>
<comment type="catalytic activity">
    <reaction evidence="10">
        <text>Mg(2+)(in) = Mg(2+)(out)</text>
        <dbReference type="Rhea" id="RHEA:29827"/>
        <dbReference type="ChEBI" id="CHEBI:18420"/>
    </reaction>
</comment>
<evidence type="ECO:0000256" key="2">
    <source>
        <dbReference type="ARBA" id="ARBA00009765"/>
    </source>
</evidence>
<dbReference type="Gene3D" id="1.20.58.340">
    <property type="entry name" value="Magnesium transport protein CorA, transmembrane region"/>
    <property type="match status" value="2"/>
</dbReference>
<dbReference type="PANTHER" id="PTHR46494:SF1">
    <property type="entry name" value="CORA FAMILY METAL ION TRANSPORTER (EUROFUNG)"/>
    <property type="match status" value="1"/>
</dbReference>
<evidence type="ECO:0000256" key="7">
    <source>
        <dbReference type="ARBA" id="ARBA00022989"/>
    </source>
</evidence>
<sequence length="198" mass="23074">MNNNPFDLAIDLNYLVYFMVNYVLKKTAHCIQKARNEVDELSHKLDEDPDELDISDIIDVKDNVHNLSNIVEDQYIALQSIPKLRWADGVIRIDDEIGRTIKNYSFILDLTSRLEENIKGVQSHYQLLLQERSNKKLNTLTIIQAIFVPLTLLTGIYGMNFVNMPELNMVNGYYIFLISITVIAIFELLVFWKRGWFD</sequence>
<evidence type="ECO:0000256" key="5">
    <source>
        <dbReference type="ARBA" id="ARBA00022692"/>
    </source>
</evidence>
<reference evidence="13 14" key="1">
    <citation type="submission" date="2020-04" db="EMBL/GenBank/DDBJ databases">
        <title>Flammeovirga sp. SR4, a novel species isolated from seawater.</title>
        <authorList>
            <person name="Wang X."/>
        </authorList>
    </citation>
    <scope>NUCLEOTIDE SEQUENCE [LARGE SCALE GENOMIC DNA]</scope>
    <source>
        <strain evidence="13 14">ATCC 23126</strain>
    </source>
</reference>
<evidence type="ECO:0000256" key="3">
    <source>
        <dbReference type="ARBA" id="ARBA00022448"/>
    </source>
</evidence>
<evidence type="ECO:0008006" key="15">
    <source>
        <dbReference type="Google" id="ProtNLM"/>
    </source>
</evidence>
<keyword evidence="3" id="KW-0813">Transport</keyword>
<comment type="subcellular location">
    <subcellularLocation>
        <location evidence="1">Cell membrane</location>
        <topology evidence="1">Multi-pass membrane protein</topology>
    </subcellularLocation>
</comment>
<dbReference type="RefSeq" id="WP_169660972.1">
    <property type="nucleotide sequence ID" value="NZ_JABANE010000212.1"/>
</dbReference>
<dbReference type="InterPro" id="IPR045863">
    <property type="entry name" value="CorA_TM1_TM2"/>
</dbReference>
<dbReference type="AlphaFoldDB" id="A0A7X9S1U2"/>
<dbReference type="GO" id="GO:0015087">
    <property type="term" value="F:cobalt ion transmembrane transporter activity"/>
    <property type="evidence" value="ECO:0007669"/>
    <property type="project" value="TreeGrafter"/>
</dbReference>
<evidence type="ECO:0000256" key="1">
    <source>
        <dbReference type="ARBA" id="ARBA00004651"/>
    </source>
</evidence>
<dbReference type="PANTHER" id="PTHR46494">
    <property type="entry name" value="CORA FAMILY METAL ION TRANSPORTER (EUROFUNG)"/>
    <property type="match status" value="1"/>
</dbReference>
<accession>A0A7X9S1U2</accession>
<keyword evidence="5 12" id="KW-0812">Transmembrane</keyword>
<dbReference type="GO" id="GO:0015095">
    <property type="term" value="F:magnesium ion transmembrane transporter activity"/>
    <property type="evidence" value="ECO:0007669"/>
    <property type="project" value="TreeGrafter"/>
</dbReference>
<evidence type="ECO:0000313" key="14">
    <source>
        <dbReference type="Proteomes" id="UP000576082"/>
    </source>
</evidence>
<organism evidence="13 14">
    <name type="scientific">Flammeovirga aprica JL-4</name>
    <dbReference type="NCBI Taxonomy" id="694437"/>
    <lineage>
        <taxon>Bacteria</taxon>
        <taxon>Pseudomonadati</taxon>
        <taxon>Bacteroidota</taxon>
        <taxon>Cytophagia</taxon>
        <taxon>Cytophagales</taxon>
        <taxon>Flammeovirgaceae</taxon>
        <taxon>Flammeovirga</taxon>
    </lineage>
</organism>
<dbReference type="Pfam" id="PF01544">
    <property type="entry name" value="CorA"/>
    <property type="match status" value="1"/>
</dbReference>
<evidence type="ECO:0000256" key="4">
    <source>
        <dbReference type="ARBA" id="ARBA00022475"/>
    </source>
</evidence>
<keyword evidence="9 12" id="KW-0472">Membrane</keyword>
<name>A0A7X9S1U2_9BACT</name>
<gene>
    <name evidence="13" type="ORF">HHU12_32905</name>
</gene>
<protein>
    <recommendedName>
        <fullName evidence="15">Magnesium and cobalt transport protein CorA</fullName>
    </recommendedName>
</protein>
<evidence type="ECO:0000256" key="9">
    <source>
        <dbReference type="ARBA" id="ARBA00023136"/>
    </source>
</evidence>
<dbReference type="GO" id="GO:0000287">
    <property type="term" value="F:magnesium ion binding"/>
    <property type="evidence" value="ECO:0007669"/>
    <property type="project" value="TreeGrafter"/>
</dbReference>
<dbReference type="Proteomes" id="UP000576082">
    <property type="component" value="Unassembled WGS sequence"/>
</dbReference>
<comment type="similarity">
    <text evidence="2">Belongs to the CorA metal ion transporter (MIT) (TC 1.A.35) family.</text>
</comment>
<dbReference type="GO" id="GO:0005886">
    <property type="term" value="C:plasma membrane"/>
    <property type="evidence" value="ECO:0007669"/>
    <property type="project" value="UniProtKB-SubCell"/>
</dbReference>
<dbReference type="EMBL" id="JABANE010000212">
    <property type="protein sequence ID" value="NME72803.1"/>
    <property type="molecule type" value="Genomic_DNA"/>
</dbReference>
<evidence type="ECO:0000256" key="12">
    <source>
        <dbReference type="SAM" id="Phobius"/>
    </source>
</evidence>
<dbReference type="SUPFAM" id="SSF144083">
    <property type="entry name" value="Magnesium transport protein CorA, transmembrane region"/>
    <property type="match status" value="1"/>
</dbReference>
<keyword evidence="8" id="KW-0406">Ion transport</keyword>
<evidence type="ECO:0000256" key="11">
    <source>
        <dbReference type="ARBA" id="ARBA00045497"/>
    </source>
</evidence>
<feature type="transmembrane region" description="Helical" evidence="12">
    <location>
        <begin position="6"/>
        <end position="24"/>
    </location>
</feature>
<dbReference type="GO" id="GO:0050897">
    <property type="term" value="F:cobalt ion binding"/>
    <property type="evidence" value="ECO:0007669"/>
    <property type="project" value="TreeGrafter"/>
</dbReference>
<keyword evidence="14" id="KW-1185">Reference proteome</keyword>
<feature type="transmembrane region" description="Helical" evidence="12">
    <location>
        <begin position="137"/>
        <end position="159"/>
    </location>
</feature>
<dbReference type="FunFam" id="1.20.58.340:FF:000004">
    <property type="entry name" value="Magnesium transport protein CorA"/>
    <property type="match status" value="1"/>
</dbReference>
<keyword evidence="4" id="KW-1003">Cell membrane</keyword>
<feature type="transmembrane region" description="Helical" evidence="12">
    <location>
        <begin position="171"/>
        <end position="192"/>
    </location>
</feature>
<evidence type="ECO:0000256" key="8">
    <source>
        <dbReference type="ARBA" id="ARBA00023065"/>
    </source>
</evidence>
<proteinExistence type="inferred from homology"/>
<dbReference type="InterPro" id="IPR002523">
    <property type="entry name" value="MgTranspt_CorA/ZnTranspt_ZntB"/>
</dbReference>
<keyword evidence="7 12" id="KW-1133">Transmembrane helix</keyword>
<comment type="caution">
    <text evidence="13">The sequence shown here is derived from an EMBL/GenBank/DDBJ whole genome shotgun (WGS) entry which is preliminary data.</text>
</comment>
<evidence type="ECO:0000313" key="13">
    <source>
        <dbReference type="EMBL" id="NME72803.1"/>
    </source>
</evidence>
<evidence type="ECO:0000256" key="10">
    <source>
        <dbReference type="ARBA" id="ARBA00034269"/>
    </source>
</evidence>
<evidence type="ECO:0000256" key="6">
    <source>
        <dbReference type="ARBA" id="ARBA00022842"/>
    </source>
</evidence>